<evidence type="ECO:0000313" key="2">
    <source>
        <dbReference type="EMBL" id="KAJ1217137.1"/>
    </source>
</evidence>
<protein>
    <submittedName>
        <fullName evidence="2">Uncharacterized protein</fullName>
    </submittedName>
</protein>
<dbReference type="EMBL" id="JANPWB010000001">
    <property type="protein sequence ID" value="KAJ1217137.1"/>
    <property type="molecule type" value="Genomic_DNA"/>
</dbReference>
<evidence type="ECO:0000313" key="3">
    <source>
        <dbReference type="Proteomes" id="UP001066276"/>
    </source>
</evidence>
<reference evidence="2" key="1">
    <citation type="journal article" date="2022" name="bioRxiv">
        <title>Sequencing and chromosome-scale assembly of the giantPleurodeles waltlgenome.</title>
        <authorList>
            <person name="Brown T."/>
            <person name="Elewa A."/>
            <person name="Iarovenko S."/>
            <person name="Subramanian E."/>
            <person name="Araus A.J."/>
            <person name="Petzold A."/>
            <person name="Susuki M."/>
            <person name="Suzuki K.-i.T."/>
            <person name="Hayashi T."/>
            <person name="Toyoda A."/>
            <person name="Oliveira C."/>
            <person name="Osipova E."/>
            <person name="Leigh N.D."/>
            <person name="Simon A."/>
            <person name="Yun M.H."/>
        </authorList>
    </citation>
    <scope>NUCLEOTIDE SEQUENCE</scope>
    <source>
        <strain evidence="2">20211129_DDA</strain>
        <tissue evidence="2">Liver</tissue>
    </source>
</reference>
<evidence type="ECO:0000313" key="1">
    <source>
        <dbReference type="EMBL" id="KAJ1217135.1"/>
    </source>
</evidence>
<dbReference type="AlphaFoldDB" id="A0AAV7WW01"/>
<comment type="caution">
    <text evidence="2">The sequence shown here is derived from an EMBL/GenBank/DDBJ whole genome shotgun (WGS) entry which is preliminary data.</text>
</comment>
<dbReference type="Proteomes" id="UP001066276">
    <property type="component" value="Chromosome 1_1"/>
</dbReference>
<name>A0AAV7WW01_PLEWA</name>
<proteinExistence type="predicted"/>
<dbReference type="EMBL" id="JANPWB010000001">
    <property type="protein sequence ID" value="KAJ1217135.1"/>
    <property type="molecule type" value="Genomic_DNA"/>
</dbReference>
<organism evidence="2 3">
    <name type="scientific">Pleurodeles waltl</name>
    <name type="common">Iberian ribbed newt</name>
    <dbReference type="NCBI Taxonomy" id="8319"/>
    <lineage>
        <taxon>Eukaryota</taxon>
        <taxon>Metazoa</taxon>
        <taxon>Chordata</taxon>
        <taxon>Craniata</taxon>
        <taxon>Vertebrata</taxon>
        <taxon>Euteleostomi</taxon>
        <taxon>Amphibia</taxon>
        <taxon>Batrachia</taxon>
        <taxon>Caudata</taxon>
        <taxon>Salamandroidea</taxon>
        <taxon>Salamandridae</taxon>
        <taxon>Pleurodelinae</taxon>
        <taxon>Pleurodeles</taxon>
    </lineage>
</organism>
<keyword evidence="3" id="KW-1185">Reference proteome</keyword>
<sequence>MEPLRWRWRNHCAVLQRVRTPPGGDDGLRTPELRRQCIRESISPTLASRRAEKESEMTYLIACGPPASLSPVCQRAASRDLQRDRIPSGTASRGLERTWTRELAMACASTRGSVSASSARHTPPLPMGAFPSLLFTALKA</sequence>
<gene>
    <name evidence="1" type="ORF">NDU88_004730</name>
    <name evidence="2" type="ORF">NDU88_004732</name>
</gene>
<accession>A0AAV7WW01</accession>